<evidence type="ECO:0000313" key="2">
    <source>
        <dbReference type="EMBL" id="KAK7050832.1"/>
    </source>
</evidence>
<protein>
    <submittedName>
        <fullName evidence="2">Uncharacterized protein</fullName>
    </submittedName>
</protein>
<evidence type="ECO:0000313" key="3">
    <source>
        <dbReference type="Proteomes" id="UP001383192"/>
    </source>
</evidence>
<feature type="region of interest" description="Disordered" evidence="1">
    <location>
        <begin position="270"/>
        <end position="292"/>
    </location>
</feature>
<name>A0AAW0DL61_9AGAR</name>
<keyword evidence="3" id="KW-1185">Reference proteome</keyword>
<dbReference type="Proteomes" id="UP001383192">
    <property type="component" value="Unassembled WGS sequence"/>
</dbReference>
<dbReference type="EMBL" id="JAYKXP010000014">
    <property type="protein sequence ID" value="KAK7050832.1"/>
    <property type="molecule type" value="Genomic_DNA"/>
</dbReference>
<comment type="caution">
    <text evidence="2">The sequence shown here is derived from an EMBL/GenBank/DDBJ whole genome shotgun (WGS) entry which is preliminary data.</text>
</comment>
<organism evidence="2 3">
    <name type="scientific">Paramarasmius palmivorus</name>
    <dbReference type="NCBI Taxonomy" id="297713"/>
    <lineage>
        <taxon>Eukaryota</taxon>
        <taxon>Fungi</taxon>
        <taxon>Dikarya</taxon>
        <taxon>Basidiomycota</taxon>
        <taxon>Agaricomycotina</taxon>
        <taxon>Agaricomycetes</taxon>
        <taxon>Agaricomycetidae</taxon>
        <taxon>Agaricales</taxon>
        <taxon>Marasmiineae</taxon>
        <taxon>Marasmiaceae</taxon>
        <taxon>Paramarasmius</taxon>
    </lineage>
</organism>
<gene>
    <name evidence="2" type="ORF">VNI00_004943</name>
</gene>
<evidence type="ECO:0000256" key="1">
    <source>
        <dbReference type="SAM" id="MobiDB-lite"/>
    </source>
</evidence>
<accession>A0AAW0DL61</accession>
<dbReference type="AlphaFoldDB" id="A0AAW0DL61"/>
<proteinExistence type="predicted"/>
<reference evidence="2 3" key="1">
    <citation type="submission" date="2024-01" db="EMBL/GenBank/DDBJ databases">
        <title>A draft genome for a cacao thread blight-causing isolate of Paramarasmius palmivorus.</title>
        <authorList>
            <person name="Baruah I.K."/>
            <person name="Bukari Y."/>
            <person name="Amoako-Attah I."/>
            <person name="Meinhardt L.W."/>
            <person name="Bailey B.A."/>
            <person name="Cohen S.P."/>
        </authorList>
    </citation>
    <scope>NUCLEOTIDE SEQUENCE [LARGE SCALE GENOMIC DNA]</scope>
    <source>
        <strain evidence="2 3">GH-12</strain>
    </source>
</reference>
<sequence length="292" mass="32891">MAPEPILQIPDLDICKAEDLHLQILEQVLSEDTQRLIREEVGERCAICFAVSPPSTGGRALPLLNRREAKYAIALTVIPADFSVDCQDNGLWLCSHCIPMMISCGTMMATSFFLPVALLNYILKFRSEEPPKSHIPFYEVMRRLESQPSLDTAASAVLGQYKLLSVDPETVHLVYPHLPPFIANQARDGPSFVYDTRNANSLTPSFNDDQPRNQMWKIHRPPGVMFAFLSTHLSTVIYAVQDGDYMPPEECLKYASLFCELKEQFHSRSLPSTGEMKRDPLDGSSGWKSHKF</sequence>